<reference evidence="2 3" key="1">
    <citation type="submission" date="2012-11" db="EMBL/GenBank/DDBJ databases">
        <title>Genome assembly of Thiorhodococcus sp. AK35.</title>
        <authorList>
            <person name="Nupur N."/>
            <person name="Khatri I."/>
            <person name="Subramanian S."/>
            <person name="Pinnaka A."/>
        </authorList>
    </citation>
    <scope>NUCLEOTIDE SEQUENCE [LARGE SCALE GENOMIC DNA]</scope>
    <source>
        <strain evidence="2 3">AK35</strain>
    </source>
</reference>
<dbReference type="AlphaFoldDB" id="W9VWT3"/>
<evidence type="ECO:0000313" key="3">
    <source>
        <dbReference type="Proteomes" id="UP000019460"/>
    </source>
</evidence>
<protein>
    <submittedName>
        <fullName evidence="2">Uncharacterized protein</fullName>
    </submittedName>
</protein>
<comment type="caution">
    <text evidence="2">The sequence shown here is derived from an EMBL/GenBank/DDBJ whole genome shotgun (WGS) entry which is preliminary data.</text>
</comment>
<sequence>MWRIDQAQAIQTNDPGARDGRICIGDPRIGRFAHEPPRPVR</sequence>
<evidence type="ECO:0000313" key="2">
    <source>
        <dbReference type="EMBL" id="EXJ14865.1"/>
    </source>
</evidence>
<proteinExistence type="predicted"/>
<evidence type="ECO:0000256" key="1">
    <source>
        <dbReference type="SAM" id="MobiDB-lite"/>
    </source>
</evidence>
<accession>W9VWT3</accession>
<dbReference type="Proteomes" id="UP000019460">
    <property type="component" value="Unassembled WGS sequence"/>
</dbReference>
<gene>
    <name evidence="2" type="ORF">D779_2071</name>
</gene>
<feature type="region of interest" description="Disordered" evidence="1">
    <location>
        <begin position="1"/>
        <end position="21"/>
    </location>
</feature>
<name>W9VWT3_9GAMM</name>
<organism evidence="2 3">
    <name type="scientific">Imhoffiella purpurea</name>
    <dbReference type="NCBI Taxonomy" id="1249627"/>
    <lineage>
        <taxon>Bacteria</taxon>
        <taxon>Pseudomonadati</taxon>
        <taxon>Pseudomonadota</taxon>
        <taxon>Gammaproteobacteria</taxon>
        <taxon>Chromatiales</taxon>
        <taxon>Chromatiaceae</taxon>
        <taxon>Imhoffiella</taxon>
    </lineage>
</organism>
<keyword evidence="3" id="KW-1185">Reference proteome</keyword>
<dbReference type="EMBL" id="AONC01000035">
    <property type="protein sequence ID" value="EXJ14865.1"/>
    <property type="molecule type" value="Genomic_DNA"/>
</dbReference>